<organism evidence="15 16">
    <name type="scientific">Candidatus Berkelbacteria bacterium RIFOXYA2_FULL_43_10</name>
    <dbReference type="NCBI Taxonomy" id="1797472"/>
    <lineage>
        <taxon>Bacteria</taxon>
        <taxon>Candidatus Berkelbacteria</taxon>
    </lineage>
</organism>
<dbReference type="AlphaFoldDB" id="A0A1F5E8B5"/>
<dbReference type="Pfam" id="PF17764">
    <property type="entry name" value="PriA_3primeBD"/>
    <property type="match status" value="1"/>
</dbReference>
<dbReference type="InterPro" id="IPR042115">
    <property type="entry name" value="PriA_3primeBD_sf"/>
</dbReference>
<evidence type="ECO:0000256" key="4">
    <source>
        <dbReference type="ARBA" id="ARBA00022741"/>
    </source>
</evidence>
<evidence type="ECO:0000256" key="5">
    <source>
        <dbReference type="ARBA" id="ARBA00022801"/>
    </source>
</evidence>
<feature type="domain" description="Helicase ATP-binding" evidence="13">
    <location>
        <begin position="153"/>
        <end position="319"/>
    </location>
</feature>
<dbReference type="Pfam" id="PF04851">
    <property type="entry name" value="ResIII"/>
    <property type="match status" value="1"/>
</dbReference>
<dbReference type="Pfam" id="PF00271">
    <property type="entry name" value="Helicase_C"/>
    <property type="match status" value="1"/>
</dbReference>
<evidence type="ECO:0000256" key="11">
    <source>
        <dbReference type="ARBA" id="ARBA00048988"/>
    </source>
</evidence>
<name>A0A1F5E8B5_9BACT</name>
<dbReference type="InterPro" id="IPR006935">
    <property type="entry name" value="Helicase/UvrB_N"/>
</dbReference>
<dbReference type="EC" id="5.6.2.4" evidence="12"/>
<dbReference type="GO" id="GO:1990077">
    <property type="term" value="C:primosome complex"/>
    <property type="evidence" value="ECO:0007669"/>
    <property type="project" value="UniProtKB-UniRule"/>
</dbReference>
<comment type="cofactor">
    <cofactor evidence="12">
        <name>Zn(2+)</name>
        <dbReference type="ChEBI" id="CHEBI:29105"/>
    </cofactor>
    <text evidence="12">Binds 2 zinc ions per subunit.</text>
</comment>
<dbReference type="GO" id="GO:0003677">
    <property type="term" value="F:DNA binding"/>
    <property type="evidence" value="ECO:0007669"/>
    <property type="project" value="UniProtKB-UniRule"/>
</dbReference>
<dbReference type="STRING" id="1797472.A2215_03810"/>
<dbReference type="InterPro" id="IPR001650">
    <property type="entry name" value="Helicase_C-like"/>
</dbReference>
<evidence type="ECO:0000256" key="3">
    <source>
        <dbReference type="ARBA" id="ARBA00022723"/>
    </source>
</evidence>
<dbReference type="PROSITE" id="PS51194">
    <property type="entry name" value="HELICASE_CTER"/>
    <property type="match status" value="1"/>
</dbReference>
<proteinExistence type="inferred from homology"/>
<keyword evidence="7 12" id="KW-0862">Zinc</keyword>
<keyword evidence="6 12" id="KW-0347">Helicase</keyword>
<accession>A0A1F5E8B5</accession>
<keyword evidence="2 12" id="KW-0235">DNA replication</keyword>
<evidence type="ECO:0000256" key="10">
    <source>
        <dbReference type="ARBA" id="ARBA00023235"/>
    </source>
</evidence>
<protein>
    <recommendedName>
        <fullName evidence="12">Replication restart protein PriA</fullName>
    </recommendedName>
    <alternativeName>
        <fullName evidence="12">ATP-dependent DNA helicase PriA</fullName>
        <ecNumber evidence="12">5.6.2.4</ecNumber>
    </alternativeName>
    <alternativeName>
        <fullName evidence="12">DNA 3'-5' helicase PriA</fullName>
    </alternativeName>
</protein>
<comment type="similarity">
    <text evidence="12">Belongs to the helicase family. PriA subfamily.</text>
</comment>
<dbReference type="Gene3D" id="3.40.1440.60">
    <property type="entry name" value="PriA, 3(prime) DNA-binding domain"/>
    <property type="match status" value="1"/>
</dbReference>
<feature type="binding site" evidence="12">
    <location>
        <position position="425"/>
    </location>
    <ligand>
        <name>Zn(2+)</name>
        <dbReference type="ChEBI" id="CHEBI:29105"/>
        <label>1</label>
    </ligand>
</feature>
<dbReference type="PANTHER" id="PTHR30580:SF0">
    <property type="entry name" value="PRIMOSOMAL PROTEIN N"/>
    <property type="match status" value="1"/>
</dbReference>
<dbReference type="GO" id="GO:0006269">
    <property type="term" value="P:DNA replication, synthesis of primer"/>
    <property type="evidence" value="ECO:0007669"/>
    <property type="project" value="UniProtKB-KW"/>
</dbReference>
<dbReference type="SUPFAM" id="SSF52540">
    <property type="entry name" value="P-loop containing nucleoside triphosphate hydrolases"/>
    <property type="match status" value="2"/>
</dbReference>
<dbReference type="PROSITE" id="PS51192">
    <property type="entry name" value="HELICASE_ATP_BIND_1"/>
    <property type="match status" value="1"/>
</dbReference>
<dbReference type="GO" id="GO:0008270">
    <property type="term" value="F:zinc ion binding"/>
    <property type="evidence" value="ECO:0007669"/>
    <property type="project" value="UniProtKB-UniRule"/>
</dbReference>
<feature type="binding site" evidence="12">
    <location>
        <position position="384"/>
    </location>
    <ligand>
        <name>Zn(2+)</name>
        <dbReference type="ChEBI" id="CHEBI:29105"/>
        <label>1</label>
    </ligand>
</feature>
<evidence type="ECO:0000256" key="2">
    <source>
        <dbReference type="ARBA" id="ARBA00022705"/>
    </source>
</evidence>
<evidence type="ECO:0000259" key="14">
    <source>
        <dbReference type="PROSITE" id="PS51194"/>
    </source>
</evidence>
<dbReference type="InterPro" id="IPR005259">
    <property type="entry name" value="PriA"/>
</dbReference>
<evidence type="ECO:0000256" key="9">
    <source>
        <dbReference type="ARBA" id="ARBA00023125"/>
    </source>
</evidence>
<dbReference type="GO" id="GO:0043138">
    <property type="term" value="F:3'-5' DNA helicase activity"/>
    <property type="evidence" value="ECO:0007669"/>
    <property type="project" value="UniProtKB-EC"/>
</dbReference>
<dbReference type="SMART" id="SM00490">
    <property type="entry name" value="HELICc"/>
    <property type="match status" value="1"/>
</dbReference>
<reference evidence="15 16" key="1">
    <citation type="journal article" date="2016" name="Nat. Commun.">
        <title>Thousands of microbial genomes shed light on interconnected biogeochemical processes in an aquifer system.</title>
        <authorList>
            <person name="Anantharaman K."/>
            <person name="Brown C.T."/>
            <person name="Hug L.A."/>
            <person name="Sharon I."/>
            <person name="Castelle C.J."/>
            <person name="Probst A.J."/>
            <person name="Thomas B.C."/>
            <person name="Singh A."/>
            <person name="Wilkins M.J."/>
            <person name="Karaoz U."/>
            <person name="Brodie E.L."/>
            <person name="Williams K.H."/>
            <person name="Hubbard S.S."/>
            <person name="Banfield J.F."/>
        </authorList>
    </citation>
    <scope>NUCLEOTIDE SEQUENCE [LARGE SCALE GENOMIC DNA]</scope>
</reference>
<dbReference type="Gene3D" id="3.40.50.300">
    <property type="entry name" value="P-loop containing nucleotide triphosphate hydrolases"/>
    <property type="match status" value="2"/>
</dbReference>
<feature type="binding site" evidence="12">
    <location>
        <position position="393"/>
    </location>
    <ligand>
        <name>Zn(2+)</name>
        <dbReference type="ChEBI" id="CHEBI:29105"/>
        <label>2</label>
    </ligand>
</feature>
<comment type="caution">
    <text evidence="15">The sequence shown here is derived from an EMBL/GenBank/DDBJ whole genome shotgun (WGS) entry which is preliminary data.</text>
</comment>
<keyword evidence="10 12" id="KW-0413">Isomerase</keyword>
<feature type="binding site" evidence="12">
    <location>
        <position position="381"/>
    </location>
    <ligand>
        <name>Zn(2+)</name>
        <dbReference type="ChEBI" id="CHEBI:29105"/>
        <label>1</label>
    </ligand>
</feature>
<feature type="domain" description="Helicase C-terminal" evidence="14">
    <location>
        <begin position="417"/>
        <end position="571"/>
    </location>
</feature>
<dbReference type="GO" id="GO:0006302">
    <property type="term" value="P:double-strand break repair"/>
    <property type="evidence" value="ECO:0007669"/>
    <property type="project" value="InterPro"/>
</dbReference>
<dbReference type="GO" id="GO:0006310">
    <property type="term" value="P:DNA recombination"/>
    <property type="evidence" value="ECO:0007669"/>
    <property type="project" value="InterPro"/>
</dbReference>
<feature type="binding site" evidence="12">
    <location>
        <position position="412"/>
    </location>
    <ligand>
        <name>Zn(2+)</name>
        <dbReference type="ChEBI" id="CHEBI:29105"/>
        <label>2</label>
    </ligand>
</feature>
<dbReference type="Proteomes" id="UP000178583">
    <property type="component" value="Unassembled WGS sequence"/>
</dbReference>
<evidence type="ECO:0000256" key="8">
    <source>
        <dbReference type="ARBA" id="ARBA00022840"/>
    </source>
</evidence>
<evidence type="ECO:0000256" key="7">
    <source>
        <dbReference type="ARBA" id="ARBA00022833"/>
    </source>
</evidence>
<dbReference type="InterPro" id="IPR041236">
    <property type="entry name" value="PriA_C"/>
</dbReference>
<dbReference type="InterPro" id="IPR027417">
    <property type="entry name" value="P-loop_NTPase"/>
</dbReference>
<keyword evidence="9 12" id="KW-0238">DNA-binding</keyword>
<dbReference type="SMART" id="SM00487">
    <property type="entry name" value="DEXDc"/>
    <property type="match status" value="1"/>
</dbReference>
<sequence>MIIDVLVAVKTKGENDTFSYLVPKELEAKILVGSIVKVPFGKRKERGAVAQVKSLKLAPSKPEGLKVKNSSYKLKLITSISKFIIPTSYFPVIDWISEHYFCTRGEALEMFLPPKITHLRDKSEIRNLKSETNSKFKKLNNDQNKIFESLKKNLKIKNRKPALIYGVTGSGKTEIYLHLAKETLKLGKQVVILVPEIILTPQTIERFEEVFGDKITLMHSKLNKSQRMRCYDDFSTGAKPIIVGPRSALLVPSTNIGLIIVDEEQEDSYKQEQNPRYHATHLAEKIAESNNSLLVLGTATPRIETYYKAKSGRYDLFEIKNRYNKLMLPPAEIVDLREEIKKDNRSLISERLKEEIVRTLKVKKQVLLFLNRRGSSTFISCRECGYVMKCPKCDIPLIHHTSSYSLARCHHCDYKTNLMSICPDCKSINIKFFGAGVEKVEHQIHELFPRARVVRVDAGTITSKSDYQKLYRDIKDKIIDIILGTQMLAKGHDFPDIDLVGIISADTGLHLPYFRASEKTFGIITQVSGRSGRIHNIGKTIIQTYWPKSRAILAAARHDFEYFYEEEMKHRKESGYPPFSNLIRVVSEDKNIEKARMGIEATVNDLRSTDIEFIGPGLCFFQRIRDRWRFHIIIKLSANSCQLSASLKNDQTPTDQHSLLRTIYLNHQDLTWDVDPVDLL</sequence>
<keyword evidence="3 12" id="KW-0479">Metal-binding</keyword>
<evidence type="ECO:0000256" key="12">
    <source>
        <dbReference type="HAMAP-Rule" id="MF_00983"/>
    </source>
</evidence>
<dbReference type="GO" id="GO:0005524">
    <property type="term" value="F:ATP binding"/>
    <property type="evidence" value="ECO:0007669"/>
    <property type="project" value="UniProtKB-UniRule"/>
</dbReference>
<dbReference type="InterPro" id="IPR014001">
    <property type="entry name" value="Helicase_ATP-bd"/>
</dbReference>
<dbReference type="HAMAP" id="MF_00983">
    <property type="entry name" value="PriA"/>
    <property type="match status" value="1"/>
</dbReference>
<dbReference type="Pfam" id="PF18074">
    <property type="entry name" value="PriA_C"/>
    <property type="match status" value="1"/>
</dbReference>
<evidence type="ECO:0000259" key="13">
    <source>
        <dbReference type="PROSITE" id="PS51192"/>
    </source>
</evidence>
<feature type="binding site" evidence="12">
    <location>
        <position position="390"/>
    </location>
    <ligand>
        <name>Zn(2+)</name>
        <dbReference type="ChEBI" id="CHEBI:29105"/>
        <label>2</label>
    </ligand>
</feature>
<comment type="catalytic activity">
    <reaction evidence="12">
        <text>Couples ATP hydrolysis with the unwinding of duplex DNA by translocating in the 3'-5' direction.</text>
        <dbReference type="EC" id="5.6.2.4"/>
    </reaction>
</comment>
<keyword evidence="8 12" id="KW-0067">ATP-binding</keyword>
<dbReference type="FunFam" id="3.40.50.300:FF:000489">
    <property type="entry name" value="Primosome assembly protein PriA"/>
    <property type="match status" value="1"/>
</dbReference>
<evidence type="ECO:0000256" key="1">
    <source>
        <dbReference type="ARBA" id="ARBA00022515"/>
    </source>
</evidence>
<feature type="binding site" evidence="12">
    <location>
        <position position="422"/>
    </location>
    <ligand>
        <name>Zn(2+)</name>
        <dbReference type="ChEBI" id="CHEBI:29105"/>
        <label>1</label>
    </ligand>
</feature>
<feature type="binding site" evidence="12">
    <location>
        <position position="409"/>
    </location>
    <ligand>
        <name>Zn(2+)</name>
        <dbReference type="ChEBI" id="CHEBI:29105"/>
        <label>2</label>
    </ligand>
</feature>
<evidence type="ECO:0000313" key="16">
    <source>
        <dbReference type="Proteomes" id="UP000178583"/>
    </source>
</evidence>
<keyword evidence="5 12" id="KW-0378">Hydrolase</keyword>
<gene>
    <name evidence="12" type="primary">priA</name>
    <name evidence="15" type="ORF">A2215_03810</name>
</gene>
<dbReference type="EMBL" id="MEZY01000035">
    <property type="protein sequence ID" value="OGD63494.1"/>
    <property type="molecule type" value="Genomic_DNA"/>
</dbReference>
<dbReference type="PANTHER" id="PTHR30580">
    <property type="entry name" value="PRIMOSOMAL PROTEIN N"/>
    <property type="match status" value="1"/>
</dbReference>
<dbReference type="NCBIfam" id="TIGR00595">
    <property type="entry name" value="priA"/>
    <property type="match status" value="1"/>
</dbReference>
<comment type="catalytic activity">
    <reaction evidence="11 12">
        <text>ATP + H2O = ADP + phosphate + H(+)</text>
        <dbReference type="Rhea" id="RHEA:13065"/>
        <dbReference type="ChEBI" id="CHEBI:15377"/>
        <dbReference type="ChEBI" id="CHEBI:15378"/>
        <dbReference type="ChEBI" id="CHEBI:30616"/>
        <dbReference type="ChEBI" id="CHEBI:43474"/>
        <dbReference type="ChEBI" id="CHEBI:456216"/>
        <dbReference type="EC" id="5.6.2.4"/>
    </reaction>
</comment>
<comment type="subunit">
    <text evidence="12">Component of the replication restart primosome.</text>
</comment>
<dbReference type="GO" id="GO:0006270">
    <property type="term" value="P:DNA replication initiation"/>
    <property type="evidence" value="ECO:0007669"/>
    <property type="project" value="TreeGrafter"/>
</dbReference>
<dbReference type="GO" id="GO:0016887">
    <property type="term" value="F:ATP hydrolysis activity"/>
    <property type="evidence" value="ECO:0007669"/>
    <property type="project" value="RHEA"/>
</dbReference>
<keyword evidence="1 12" id="KW-0639">Primosome</keyword>
<dbReference type="InterPro" id="IPR041222">
    <property type="entry name" value="PriA_3primeBD"/>
</dbReference>
<evidence type="ECO:0000313" key="15">
    <source>
        <dbReference type="EMBL" id="OGD63494.1"/>
    </source>
</evidence>
<evidence type="ECO:0000256" key="6">
    <source>
        <dbReference type="ARBA" id="ARBA00022806"/>
    </source>
</evidence>
<comment type="function">
    <text evidence="12">Initiates the restart of stalled replication forks, which reloads the replicative helicase on sites other than the origin of replication. Recognizes and binds to abandoned replication forks and remodels them to uncover a helicase loading site. Promotes assembly of the primosome at these replication forks.</text>
</comment>
<keyword evidence="4 12" id="KW-0547">Nucleotide-binding</keyword>